<gene>
    <name evidence="5" type="ORF">UFOPK3204_00152</name>
</gene>
<evidence type="ECO:0000256" key="3">
    <source>
        <dbReference type="ARBA" id="ARBA00023180"/>
    </source>
</evidence>
<dbReference type="GO" id="GO:0016757">
    <property type="term" value="F:glycosyltransferase activity"/>
    <property type="evidence" value="ECO:0007669"/>
    <property type="project" value="UniProtKB-KW"/>
</dbReference>
<dbReference type="PANTHER" id="PTHR20961">
    <property type="entry name" value="GLYCOSYLTRANSFERASE"/>
    <property type="match status" value="1"/>
</dbReference>
<proteinExistence type="predicted"/>
<sequence>MNSLKRLLPAKRRPKKARVLLVPDQWSGSVQEYYHFILGYLSPVMLWIDRNPGKPLAMRDCGPMNPWLDLLLHRSDLQIMTPGDMLHLFAGKYNKAAVLAGMDDPKNFNTKELARFRQLVFNAVNLPPVTDNFAITVVDRLTSGAFNSTSAAEVPASGAAVRSTPNLSSVMSGYRTERSLRIIDAAELSVTDQLAMFGMTNILVAQHGAGLTNMIWMPRGGRVVEIMPPLPDYVSPIFANLAAACGHTHQVVRQESEHAPVDASLLLQAVTLAEHSP</sequence>
<reference evidence="5" key="1">
    <citation type="submission" date="2020-05" db="EMBL/GenBank/DDBJ databases">
        <authorList>
            <person name="Chiriac C."/>
            <person name="Salcher M."/>
            <person name="Ghai R."/>
            <person name="Kavagutti S V."/>
        </authorList>
    </citation>
    <scope>NUCLEOTIDE SEQUENCE</scope>
</reference>
<dbReference type="AlphaFoldDB" id="A0A6J6ZS11"/>
<accession>A0A6J6ZS11</accession>
<keyword evidence="2" id="KW-0808">Transferase</keyword>
<evidence type="ECO:0000259" key="4">
    <source>
        <dbReference type="Pfam" id="PF04577"/>
    </source>
</evidence>
<name>A0A6J6ZS11_9ZZZZ</name>
<organism evidence="5">
    <name type="scientific">freshwater metagenome</name>
    <dbReference type="NCBI Taxonomy" id="449393"/>
    <lineage>
        <taxon>unclassified sequences</taxon>
        <taxon>metagenomes</taxon>
        <taxon>ecological metagenomes</taxon>
    </lineage>
</organism>
<feature type="domain" description="Glycosyltransferase 61 catalytic" evidence="4">
    <location>
        <begin position="33"/>
        <end position="224"/>
    </location>
</feature>
<keyword evidence="3" id="KW-0325">Glycoprotein</keyword>
<dbReference type="Pfam" id="PF04577">
    <property type="entry name" value="Glyco_transf_61"/>
    <property type="match status" value="1"/>
</dbReference>
<evidence type="ECO:0000256" key="2">
    <source>
        <dbReference type="ARBA" id="ARBA00022679"/>
    </source>
</evidence>
<evidence type="ECO:0000256" key="1">
    <source>
        <dbReference type="ARBA" id="ARBA00022676"/>
    </source>
</evidence>
<dbReference type="InterPro" id="IPR007657">
    <property type="entry name" value="Glycosyltransferase_61"/>
</dbReference>
<dbReference type="EMBL" id="CAFABK010000003">
    <property type="protein sequence ID" value="CAB4820907.1"/>
    <property type="molecule type" value="Genomic_DNA"/>
</dbReference>
<evidence type="ECO:0000313" key="5">
    <source>
        <dbReference type="EMBL" id="CAB4820907.1"/>
    </source>
</evidence>
<dbReference type="InterPro" id="IPR049625">
    <property type="entry name" value="Glyco_transf_61_cat"/>
</dbReference>
<keyword evidence="1" id="KW-0328">Glycosyltransferase</keyword>
<protein>
    <submittedName>
        <fullName evidence="5">Unannotated protein</fullName>
    </submittedName>
</protein>